<protein>
    <submittedName>
        <fullName evidence="1">Uncharacterized protein</fullName>
    </submittedName>
</protein>
<proteinExistence type="predicted"/>
<gene>
    <name evidence="1" type="ORF">Q3C12_34725</name>
</gene>
<accession>A0ABT8VMD9</accession>
<dbReference type="RefSeq" id="WP_302881590.1">
    <property type="nucleotide sequence ID" value="NZ_JAUMKJ010000108.1"/>
</dbReference>
<evidence type="ECO:0000313" key="2">
    <source>
        <dbReference type="Proteomes" id="UP001168883"/>
    </source>
</evidence>
<organism evidence="1 2">
    <name type="scientific">Paenibacillus ehimensis</name>
    <dbReference type="NCBI Taxonomy" id="79264"/>
    <lineage>
        <taxon>Bacteria</taxon>
        <taxon>Bacillati</taxon>
        <taxon>Bacillota</taxon>
        <taxon>Bacilli</taxon>
        <taxon>Bacillales</taxon>
        <taxon>Paenibacillaceae</taxon>
        <taxon>Paenibacillus</taxon>
    </lineage>
</organism>
<sequence length="400" mass="46985">MVKVTVIDSVMGSGKTSWAIAHMNEAPTDRKFIFITPFLDEIERVRSAVMKRQFISPDNDNVKGRKMYDLKQLIVQGADICATHSLFRDADDELVELLTDAGYTLILDEAMDVVERVNIGPQDIRSLLMSQYIKIEENRVIWLFDEYNDARFSDIKRLAKAGNLFIYRDNFLVWIFPPRVFAVFEEVYSMTYLFNGQLQRYYFDLHGIAYEYRSVRKTRDYYELCDYDVRAENREELYALIEVYDGKLNDIGRRKNVLSSGWLDRANGDVIGELKRNLYTYLRSHCEASAGEIIWTTLKDYRHQLKGKGFADSFLAVNARATNEYADRWALAYIYNRYMNPQEKTFFQENGIQVDEEALAVSDLLQWIWRSRIRNGQPIKLYLPSSRMRSLLRAWANYEI</sequence>
<reference evidence="1" key="1">
    <citation type="submission" date="2023-07" db="EMBL/GenBank/DDBJ databases">
        <authorList>
            <person name="Aktuganov G."/>
            <person name="Boyko T."/>
            <person name="Delegan Y."/>
            <person name="Galimzianova N."/>
            <person name="Gilvanova E."/>
            <person name="Korobov V."/>
            <person name="Kuzmina L."/>
            <person name="Melentiev A."/>
            <person name="Milman P."/>
            <person name="Ryabova A."/>
            <person name="Stupak E."/>
            <person name="Yasakov T."/>
            <person name="Zharikova N."/>
            <person name="Zhurenko E."/>
        </authorList>
    </citation>
    <scope>NUCLEOTIDE SEQUENCE</scope>
    <source>
        <strain evidence="1">IB-739</strain>
    </source>
</reference>
<dbReference type="EMBL" id="JAUMKJ010000108">
    <property type="protein sequence ID" value="MDO3682152.1"/>
    <property type="molecule type" value="Genomic_DNA"/>
</dbReference>
<name>A0ABT8VMD9_9BACL</name>
<keyword evidence="2" id="KW-1185">Reference proteome</keyword>
<evidence type="ECO:0000313" key="1">
    <source>
        <dbReference type="EMBL" id="MDO3682152.1"/>
    </source>
</evidence>
<dbReference type="Proteomes" id="UP001168883">
    <property type="component" value="Unassembled WGS sequence"/>
</dbReference>
<comment type="caution">
    <text evidence="1">The sequence shown here is derived from an EMBL/GenBank/DDBJ whole genome shotgun (WGS) entry which is preliminary data.</text>
</comment>